<sequence>MNATCRSLEPFKNVESYATTLSFLRGEYRYTCLCSLAYLNFPHSCGIIIAMIFKPDLTILPPPQLHLWPELDATPEHFTLYGGTALALHLGHRTSVDFDFFSNQSFDPIRLAQTIPYLKGAESVQVAPDTLKCRIDRDGPVLVSFFGGLGLGQAATRDQAEGHTIYVASLLDIAGTKVAVVQQRAEAKDYIDIDALLRHGIDLPSALAAGRVVYGRSFNPMIALKALSFFDDVPTLPADVRGRLSAAVEAVDPTRLAALTPYAKRTDDNGYTP</sequence>
<accession>A0A0F3GVW7</accession>
<reference evidence="1 2" key="1">
    <citation type="submission" date="2015-02" db="EMBL/GenBank/DDBJ databases">
        <title>Single-cell genomics of uncultivated deep-branching MTB reveals a conserved set of magnetosome genes.</title>
        <authorList>
            <person name="Kolinko S."/>
            <person name="Richter M."/>
            <person name="Glockner F.O."/>
            <person name="Brachmann A."/>
            <person name="Schuler D."/>
        </authorList>
    </citation>
    <scope>NUCLEOTIDE SEQUENCE [LARGE SCALE GENOMIC DNA]</scope>
    <source>
        <strain evidence="1">TM-1</strain>
    </source>
</reference>
<comment type="caution">
    <text evidence="1">The sequence shown here is derived from an EMBL/GenBank/DDBJ whole genome shotgun (WGS) entry which is preliminary data.</text>
</comment>
<dbReference type="Proteomes" id="UP000033423">
    <property type="component" value="Unassembled WGS sequence"/>
</dbReference>
<proteinExistence type="predicted"/>
<gene>
    <name evidence="1" type="ORF">MBAV_003013</name>
</gene>
<organism evidence="1 2">
    <name type="scientific">Candidatus Magnetobacterium bavaricum</name>
    <dbReference type="NCBI Taxonomy" id="29290"/>
    <lineage>
        <taxon>Bacteria</taxon>
        <taxon>Pseudomonadati</taxon>
        <taxon>Nitrospirota</taxon>
        <taxon>Thermodesulfovibrionia</taxon>
        <taxon>Thermodesulfovibrionales</taxon>
        <taxon>Candidatus Magnetobacteriaceae</taxon>
        <taxon>Candidatus Magnetobacterium</taxon>
    </lineage>
</organism>
<dbReference type="Pfam" id="PF08843">
    <property type="entry name" value="AbiEii"/>
    <property type="match status" value="1"/>
</dbReference>
<dbReference type="InterPro" id="IPR014942">
    <property type="entry name" value="AbiEii"/>
</dbReference>
<dbReference type="AlphaFoldDB" id="A0A0F3GVW7"/>
<dbReference type="PATRIC" id="fig|29290.4.peg.3985"/>
<dbReference type="EMBL" id="LACI01001287">
    <property type="protein sequence ID" value="KJU84793.1"/>
    <property type="molecule type" value="Genomic_DNA"/>
</dbReference>
<protein>
    <submittedName>
        <fullName evidence="1">Protein containing DUF1814</fullName>
    </submittedName>
</protein>
<keyword evidence="2" id="KW-1185">Reference proteome</keyword>
<name>A0A0F3GVW7_9BACT</name>
<evidence type="ECO:0000313" key="1">
    <source>
        <dbReference type="EMBL" id="KJU84793.1"/>
    </source>
</evidence>
<evidence type="ECO:0000313" key="2">
    <source>
        <dbReference type="Proteomes" id="UP000033423"/>
    </source>
</evidence>